<dbReference type="SUPFAM" id="SSF55729">
    <property type="entry name" value="Acyl-CoA N-acyltransferases (Nat)"/>
    <property type="match status" value="1"/>
</dbReference>
<sequence length="185" mass="21655">MEHRGTVELENERLLLRKFRLDDAYDMYNNWANDDDVTKYLTWKTYKSIDDAKKTINEWTSKYDNDNFYQWGIVLKEEGNILIGSISVVYINDNTDTISVGYCISKNYWNKGITSEAFSILINFFFNDVRVNRIEAFHNVYNISSGKVMLKCGLKKEGVLREYLKDNTGISDAAVYSILRRDYIS</sequence>
<keyword evidence="3" id="KW-1185">Reference proteome</keyword>
<accession>A0ABT8YW53</accession>
<evidence type="ECO:0000313" key="2">
    <source>
        <dbReference type="EMBL" id="MDO7020137.1"/>
    </source>
</evidence>
<dbReference type="PANTHER" id="PTHR43792:SF1">
    <property type="entry name" value="N-ACETYLTRANSFERASE DOMAIN-CONTAINING PROTEIN"/>
    <property type="match status" value="1"/>
</dbReference>
<dbReference type="PROSITE" id="PS51186">
    <property type="entry name" value="GNAT"/>
    <property type="match status" value="1"/>
</dbReference>
<name>A0ABT8YW53_9SPIR</name>
<evidence type="ECO:0000259" key="1">
    <source>
        <dbReference type="PROSITE" id="PS51186"/>
    </source>
</evidence>
<dbReference type="Pfam" id="PF13302">
    <property type="entry name" value="Acetyltransf_3"/>
    <property type="match status" value="1"/>
</dbReference>
<evidence type="ECO:0000313" key="3">
    <source>
        <dbReference type="Proteomes" id="UP001175147"/>
    </source>
</evidence>
<dbReference type="Proteomes" id="UP001175147">
    <property type="component" value="Unassembled WGS sequence"/>
</dbReference>
<dbReference type="EMBL" id="JAUPBM010000046">
    <property type="protein sequence ID" value="MDO7020137.1"/>
    <property type="molecule type" value="Genomic_DNA"/>
</dbReference>
<dbReference type="PANTHER" id="PTHR43792">
    <property type="entry name" value="GNAT FAMILY, PUTATIVE (AFU_ORTHOLOGUE AFUA_3G00765)-RELATED-RELATED"/>
    <property type="match status" value="1"/>
</dbReference>
<protein>
    <submittedName>
        <fullName evidence="2">GNAT family N-acetyltransferase</fullName>
    </submittedName>
</protein>
<organism evidence="2 3">
    <name type="scientific">Brachyspira innocens</name>
    <dbReference type="NCBI Taxonomy" id="13264"/>
    <lineage>
        <taxon>Bacteria</taxon>
        <taxon>Pseudomonadati</taxon>
        <taxon>Spirochaetota</taxon>
        <taxon>Spirochaetia</taxon>
        <taxon>Brachyspirales</taxon>
        <taxon>Brachyspiraceae</taxon>
        <taxon>Brachyspira</taxon>
    </lineage>
</organism>
<proteinExistence type="predicted"/>
<dbReference type="InterPro" id="IPR000182">
    <property type="entry name" value="GNAT_dom"/>
</dbReference>
<gene>
    <name evidence="2" type="ORF">Q5M86_05060</name>
</gene>
<reference evidence="2" key="1">
    <citation type="submission" date="2023-07" db="EMBL/GenBank/DDBJ databases">
        <title>Mucosal microbiota of week-old chicken and adult hens.</title>
        <authorList>
            <person name="Volf J."/>
            <person name="Karasova D."/>
            <person name="Crhanova M."/>
            <person name="Faldynova M."/>
            <person name="Prikrylova H."/>
            <person name="Zeman M."/>
            <person name="Babak V."/>
            <person name="Rajova J."/>
            <person name="Rychlik I."/>
        </authorList>
    </citation>
    <scope>NUCLEOTIDE SEQUENCE</scope>
    <source>
        <strain evidence="2">ET902</strain>
    </source>
</reference>
<dbReference type="InterPro" id="IPR016181">
    <property type="entry name" value="Acyl_CoA_acyltransferase"/>
</dbReference>
<dbReference type="Gene3D" id="3.40.630.30">
    <property type="match status" value="1"/>
</dbReference>
<dbReference type="RefSeq" id="WP_304384319.1">
    <property type="nucleotide sequence ID" value="NZ_JAUPBL010000007.1"/>
</dbReference>
<dbReference type="InterPro" id="IPR051531">
    <property type="entry name" value="N-acetyltransferase"/>
</dbReference>
<feature type="domain" description="N-acetyltransferase" evidence="1">
    <location>
        <begin position="14"/>
        <end position="182"/>
    </location>
</feature>
<comment type="caution">
    <text evidence="2">The sequence shown here is derived from an EMBL/GenBank/DDBJ whole genome shotgun (WGS) entry which is preliminary data.</text>
</comment>